<evidence type="ECO:0000313" key="1">
    <source>
        <dbReference type="EMBL" id="KAF9511961.1"/>
    </source>
</evidence>
<organism evidence="1 2">
    <name type="scientific">Hydnum rufescens UP504</name>
    <dbReference type="NCBI Taxonomy" id="1448309"/>
    <lineage>
        <taxon>Eukaryota</taxon>
        <taxon>Fungi</taxon>
        <taxon>Dikarya</taxon>
        <taxon>Basidiomycota</taxon>
        <taxon>Agaricomycotina</taxon>
        <taxon>Agaricomycetes</taxon>
        <taxon>Cantharellales</taxon>
        <taxon>Hydnaceae</taxon>
        <taxon>Hydnum</taxon>
    </lineage>
</organism>
<comment type="caution">
    <text evidence="1">The sequence shown here is derived from an EMBL/GenBank/DDBJ whole genome shotgun (WGS) entry which is preliminary data.</text>
</comment>
<dbReference type="Proteomes" id="UP000886523">
    <property type="component" value="Unassembled WGS sequence"/>
</dbReference>
<evidence type="ECO:0000313" key="2">
    <source>
        <dbReference type="Proteomes" id="UP000886523"/>
    </source>
</evidence>
<reference evidence="1" key="1">
    <citation type="journal article" date="2020" name="Nat. Commun.">
        <title>Large-scale genome sequencing of mycorrhizal fungi provides insights into the early evolution of symbiotic traits.</title>
        <authorList>
            <person name="Miyauchi S."/>
            <person name="Kiss E."/>
            <person name="Kuo A."/>
            <person name="Drula E."/>
            <person name="Kohler A."/>
            <person name="Sanchez-Garcia M."/>
            <person name="Morin E."/>
            <person name="Andreopoulos B."/>
            <person name="Barry K.W."/>
            <person name="Bonito G."/>
            <person name="Buee M."/>
            <person name="Carver A."/>
            <person name="Chen C."/>
            <person name="Cichocki N."/>
            <person name="Clum A."/>
            <person name="Culley D."/>
            <person name="Crous P.W."/>
            <person name="Fauchery L."/>
            <person name="Girlanda M."/>
            <person name="Hayes R.D."/>
            <person name="Keri Z."/>
            <person name="LaButti K."/>
            <person name="Lipzen A."/>
            <person name="Lombard V."/>
            <person name="Magnuson J."/>
            <person name="Maillard F."/>
            <person name="Murat C."/>
            <person name="Nolan M."/>
            <person name="Ohm R.A."/>
            <person name="Pangilinan J."/>
            <person name="Pereira M.F."/>
            <person name="Perotto S."/>
            <person name="Peter M."/>
            <person name="Pfister S."/>
            <person name="Riley R."/>
            <person name="Sitrit Y."/>
            <person name="Stielow J.B."/>
            <person name="Szollosi G."/>
            <person name="Zifcakova L."/>
            <person name="Stursova M."/>
            <person name="Spatafora J.W."/>
            <person name="Tedersoo L."/>
            <person name="Vaario L.M."/>
            <person name="Yamada A."/>
            <person name="Yan M."/>
            <person name="Wang P."/>
            <person name="Xu J."/>
            <person name="Bruns T."/>
            <person name="Baldrian P."/>
            <person name="Vilgalys R."/>
            <person name="Dunand C."/>
            <person name="Henrissat B."/>
            <person name="Grigoriev I.V."/>
            <person name="Hibbett D."/>
            <person name="Nagy L.G."/>
            <person name="Martin F.M."/>
        </authorList>
    </citation>
    <scope>NUCLEOTIDE SEQUENCE</scope>
    <source>
        <strain evidence="1">UP504</strain>
    </source>
</reference>
<name>A0A9P6AU39_9AGAM</name>
<dbReference type="AlphaFoldDB" id="A0A9P6AU39"/>
<sequence>MDTFIEQTRWPSWTWSSPLPVVLCARILCHRRKWLGRRKLDRTEKDEGSISSVRLVLVSTRSNDLQKARLIAPCGPRCNAFQIVKSSLGIPIFSSVEDMQCHIPVVKNSSLANCEPRRGLRRAGVIKHCVINDWLKYLFQENRKTNKFYRSHRPDTSVYLACKNATTGKQGPC</sequence>
<keyword evidence="2" id="KW-1185">Reference proteome</keyword>
<proteinExistence type="predicted"/>
<dbReference type="EMBL" id="MU128993">
    <property type="protein sequence ID" value="KAF9511961.1"/>
    <property type="molecule type" value="Genomic_DNA"/>
</dbReference>
<protein>
    <submittedName>
        <fullName evidence="1">Uncharacterized protein</fullName>
    </submittedName>
</protein>
<gene>
    <name evidence="1" type="ORF">BS47DRAFT_1127650</name>
</gene>
<accession>A0A9P6AU39</accession>